<name>A0ABN9A173_RANTA</name>
<protein>
    <submittedName>
        <fullName evidence="2">Uncharacterized protein</fullName>
    </submittedName>
</protein>
<dbReference type="Proteomes" id="UP001176941">
    <property type="component" value="Chromosome 9"/>
</dbReference>
<keyword evidence="3" id="KW-1185">Reference proteome</keyword>
<evidence type="ECO:0000313" key="2">
    <source>
        <dbReference type="EMBL" id="CAI9179995.1"/>
    </source>
</evidence>
<dbReference type="EMBL" id="OX459945">
    <property type="protein sequence ID" value="CAI9179995.1"/>
    <property type="molecule type" value="Genomic_DNA"/>
</dbReference>
<accession>A0ABN9A173</accession>
<evidence type="ECO:0000256" key="1">
    <source>
        <dbReference type="SAM" id="MobiDB-lite"/>
    </source>
</evidence>
<gene>
    <name evidence="2" type="ORF">MRATA1EN1_LOCUS28957</name>
</gene>
<proteinExistence type="predicted"/>
<feature type="region of interest" description="Disordered" evidence="1">
    <location>
        <begin position="105"/>
        <end position="132"/>
    </location>
</feature>
<sequence>MPPALLTASKLTHESINPTFFFNFCFVSTFPSHLPTYSLLLSRLVFLYPHKSVNAQAAFPGACLVLPSCPVESPTPGDRHPQDACDAAVSGTFWALTGPEVPAKYRDRRDLESHTSSLEHGGQSLEENVGPF</sequence>
<reference evidence="2" key="1">
    <citation type="submission" date="2023-04" db="EMBL/GenBank/DDBJ databases">
        <authorList>
            <consortium name="ELIXIR-Norway"/>
        </authorList>
    </citation>
    <scope>NUCLEOTIDE SEQUENCE [LARGE SCALE GENOMIC DNA]</scope>
</reference>
<organism evidence="2 3">
    <name type="scientific">Rangifer tarandus platyrhynchus</name>
    <name type="common">Svalbard reindeer</name>
    <dbReference type="NCBI Taxonomy" id="3082113"/>
    <lineage>
        <taxon>Eukaryota</taxon>
        <taxon>Metazoa</taxon>
        <taxon>Chordata</taxon>
        <taxon>Craniata</taxon>
        <taxon>Vertebrata</taxon>
        <taxon>Euteleostomi</taxon>
        <taxon>Mammalia</taxon>
        <taxon>Eutheria</taxon>
        <taxon>Laurasiatheria</taxon>
        <taxon>Artiodactyla</taxon>
        <taxon>Ruminantia</taxon>
        <taxon>Pecora</taxon>
        <taxon>Cervidae</taxon>
        <taxon>Odocoileinae</taxon>
        <taxon>Rangifer</taxon>
    </lineage>
</organism>
<evidence type="ECO:0000313" key="3">
    <source>
        <dbReference type="Proteomes" id="UP001176941"/>
    </source>
</evidence>